<sequence length="140" mass="16334">MSAAYAKRFQAVFLCRHPKGPKMSVRDAAKYLRKSREFVNKWVQRYKETKCVDDHPDRGSKRAAARREDKVIFRLFSKNPTFFLRKGQASVATKGINIGILILKRRLEENNVAWRMQNLTKIAAFKKERRKFAGVGTRKC</sequence>
<gene>
    <name evidence="2" type="ORF">WH47_01219</name>
</gene>
<evidence type="ECO:0008006" key="4">
    <source>
        <dbReference type="Google" id="ProtNLM"/>
    </source>
</evidence>
<dbReference type="GO" id="GO:0005634">
    <property type="term" value="C:nucleus"/>
    <property type="evidence" value="ECO:0007669"/>
    <property type="project" value="UniProtKB-SubCell"/>
</dbReference>
<dbReference type="SUPFAM" id="SSF46689">
    <property type="entry name" value="Homeodomain-like"/>
    <property type="match status" value="1"/>
</dbReference>
<accession>A0A0L7QK16</accession>
<dbReference type="AlphaFoldDB" id="A0A0L7QK16"/>
<dbReference type="EMBL" id="KQ415017">
    <property type="protein sequence ID" value="KOC58939.1"/>
    <property type="molecule type" value="Genomic_DNA"/>
</dbReference>
<keyword evidence="3" id="KW-1185">Reference proteome</keyword>
<reference evidence="2 3" key="1">
    <citation type="submission" date="2015-07" db="EMBL/GenBank/DDBJ databases">
        <title>The genome of Habropoda laboriosa.</title>
        <authorList>
            <person name="Pan H."/>
            <person name="Kapheim K."/>
        </authorList>
    </citation>
    <scope>NUCLEOTIDE SEQUENCE [LARGE SCALE GENOMIC DNA]</scope>
    <source>
        <strain evidence="2">0110345459</strain>
    </source>
</reference>
<dbReference type="Proteomes" id="UP000053825">
    <property type="component" value="Unassembled WGS sequence"/>
</dbReference>
<name>A0A0L7QK16_9HYME</name>
<evidence type="ECO:0000313" key="2">
    <source>
        <dbReference type="EMBL" id="KOC58939.1"/>
    </source>
</evidence>
<dbReference type="InterPro" id="IPR009057">
    <property type="entry name" value="Homeodomain-like_sf"/>
</dbReference>
<comment type="subcellular location">
    <subcellularLocation>
        <location evidence="1">Nucleus</location>
    </subcellularLocation>
</comment>
<proteinExistence type="predicted"/>
<protein>
    <recommendedName>
        <fullName evidence="4">Histone-lysine N-methyltransferase SETMAR</fullName>
    </recommendedName>
</protein>
<dbReference type="Pfam" id="PF13384">
    <property type="entry name" value="HTH_23"/>
    <property type="match status" value="1"/>
</dbReference>
<organism evidence="2 3">
    <name type="scientific">Habropoda laboriosa</name>
    <dbReference type="NCBI Taxonomy" id="597456"/>
    <lineage>
        <taxon>Eukaryota</taxon>
        <taxon>Metazoa</taxon>
        <taxon>Ecdysozoa</taxon>
        <taxon>Arthropoda</taxon>
        <taxon>Hexapoda</taxon>
        <taxon>Insecta</taxon>
        <taxon>Pterygota</taxon>
        <taxon>Neoptera</taxon>
        <taxon>Endopterygota</taxon>
        <taxon>Hymenoptera</taxon>
        <taxon>Apocrita</taxon>
        <taxon>Aculeata</taxon>
        <taxon>Apoidea</taxon>
        <taxon>Anthophila</taxon>
        <taxon>Apidae</taxon>
        <taxon>Habropoda</taxon>
    </lineage>
</organism>
<dbReference type="OrthoDB" id="7553592at2759"/>
<dbReference type="STRING" id="597456.A0A0L7QK16"/>
<evidence type="ECO:0000313" key="3">
    <source>
        <dbReference type="Proteomes" id="UP000053825"/>
    </source>
</evidence>
<evidence type="ECO:0000256" key="1">
    <source>
        <dbReference type="ARBA" id="ARBA00004123"/>
    </source>
</evidence>